<sequence>MGFGVVALVLTVAICAYGEHMCSLGRKADRERRHARDYR</sequence>
<keyword evidence="2" id="KW-1185">Reference proteome</keyword>
<evidence type="ECO:0000313" key="1">
    <source>
        <dbReference type="EMBL" id="SDI06938.1"/>
    </source>
</evidence>
<gene>
    <name evidence="1" type="ORF">SAMN04487926_111229</name>
</gene>
<dbReference type="Proteomes" id="UP000198900">
    <property type="component" value="Unassembled WGS sequence"/>
</dbReference>
<dbReference type="EMBL" id="FNDI01000011">
    <property type="protein sequence ID" value="SDI06938.1"/>
    <property type="molecule type" value="Genomic_DNA"/>
</dbReference>
<reference evidence="1" key="1">
    <citation type="submission" date="2016-10" db="EMBL/GenBank/DDBJ databases">
        <authorList>
            <person name="Varghese N."/>
            <person name="Submissions S."/>
        </authorList>
    </citation>
    <scope>NUCLEOTIDE SEQUENCE [LARGE SCALE GENOMIC DNA]</scope>
    <source>
        <strain evidence="1">YR281</strain>
    </source>
</reference>
<evidence type="ECO:0000313" key="2">
    <source>
        <dbReference type="Proteomes" id="UP000198900"/>
    </source>
</evidence>
<comment type="caution">
    <text evidence="1">The sequence shown here is derived from an EMBL/GenBank/DDBJ whole genome shotgun (WGS) entry which is preliminary data.</text>
</comment>
<accession>A0A7Z7B824</accession>
<organism evidence="1 2">
    <name type="scientific">Paraburkholderia steynii</name>
    <dbReference type="NCBI Taxonomy" id="1245441"/>
    <lineage>
        <taxon>Bacteria</taxon>
        <taxon>Pseudomonadati</taxon>
        <taxon>Pseudomonadota</taxon>
        <taxon>Betaproteobacteria</taxon>
        <taxon>Burkholderiales</taxon>
        <taxon>Burkholderiaceae</taxon>
        <taxon>Paraburkholderia</taxon>
    </lineage>
</organism>
<proteinExistence type="predicted"/>
<protein>
    <submittedName>
        <fullName evidence="1">Uncharacterized protein</fullName>
    </submittedName>
</protein>
<name>A0A7Z7B824_9BURK</name>
<dbReference type="AlphaFoldDB" id="A0A7Z7B824"/>